<feature type="transmembrane region" description="Helical" evidence="1">
    <location>
        <begin position="12"/>
        <end position="35"/>
    </location>
</feature>
<protein>
    <recommendedName>
        <fullName evidence="2">DUF1468 domain-containing protein</fullName>
    </recommendedName>
</protein>
<dbReference type="RefSeq" id="WP_099515009.1">
    <property type="nucleotide sequence ID" value="NZ_CP016619.1"/>
</dbReference>
<dbReference type="EMBL" id="CP016619">
    <property type="protein sequence ID" value="ANY84077.1"/>
    <property type="molecule type" value="Genomic_DNA"/>
</dbReference>
<dbReference type="OrthoDB" id="5186924at2"/>
<sequence length="151" mass="15669">MIRIRAPQDLGAGIIFLGVGFAGLYLGANLSGIGASGQLGSGTMPRILSWICLGFGALMLFRALRIDGPPAAIVPWRALASVTFAVILFGFLIERVGYVPTAIATPLIAAFGLPGVRWKEAALVAVLLGLGTALLFVIILGQPLKLWGGAQ</sequence>
<keyword evidence="1" id="KW-0812">Transmembrane</keyword>
<dbReference type="InterPro" id="IPR009936">
    <property type="entry name" value="DUF1468"/>
</dbReference>
<dbReference type="AlphaFoldDB" id="A0A1B2EVT8"/>
<gene>
    <name evidence="3" type="ORF">BB934_38115</name>
</gene>
<geneLocation type="plasmid" evidence="3">
    <name>unnamed2</name>
</geneLocation>
<dbReference type="KEGG" id="moc:BB934_38115"/>
<name>A0A1B2EVT8_9HYPH</name>
<keyword evidence="3" id="KW-0614">Plasmid</keyword>
<evidence type="ECO:0000259" key="2">
    <source>
        <dbReference type="Pfam" id="PF07331"/>
    </source>
</evidence>
<feature type="transmembrane region" description="Helical" evidence="1">
    <location>
        <begin position="47"/>
        <end position="64"/>
    </location>
</feature>
<organism evidence="3">
    <name type="scientific">Microvirga ossetica</name>
    <dbReference type="NCBI Taxonomy" id="1882682"/>
    <lineage>
        <taxon>Bacteria</taxon>
        <taxon>Pseudomonadati</taxon>
        <taxon>Pseudomonadota</taxon>
        <taxon>Alphaproteobacteria</taxon>
        <taxon>Hyphomicrobiales</taxon>
        <taxon>Methylobacteriaceae</taxon>
        <taxon>Microvirga</taxon>
    </lineage>
</organism>
<keyword evidence="1" id="KW-1133">Transmembrane helix</keyword>
<keyword evidence="1" id="KW-0472">Membrane</keyword>
<accession>A0A1B2EVT8</accession>
<proteinExistence type="predicted"/>
<feature type="transmembrane region" description="Helical" evidence="1">
    <location>
        <begin position="123"/>
        <end position="141"/>
    </location>
</feature>
<feature type="transmembrane region" description="Helical" evidence="1">
    <location>
        <begin position="99"/>
        <end position="116"/>
    </location>
</feature>
<dbReference type="Pfam" id="PF07331">
    <property type="entry name" value="TctB"/>
    <property type="match status" value="1"/>
</dbReference>
<feature type="domain" description="DUF1468" evidence="2">
    <location>
        <begin position="12"/>
        <end position="144"/>
    </location>
</feature>
<evidence type="ECO:0000256" key="1">
    <source>
        <dbReference type="SAM" id="Phobius"/>
    </source>
</evidence>
<reference evidence="3" key="1">
    <citation type="submission" date="2016-07" db="EMBL/GenBank/DDBJ databases">
        <title>Microvirga ossetica sp. nov. a new species of rhizobia isolated from root nodules of the legume species Vicia alpestris Steven originated from North Ossetia region in the Caucasus.</title>
        <authorList>
            <person name="Safronova V.I."/>
            <person name="Kuznetsova I.G."/>
            <person name="Sazanova A.L."/>
            <person name="Belimov A."/>
            <person name="Andronov E."/>
            <person name="Osledkin Y.S."/>
            <person name="Onishchuk O.P."/>
            <person name="Kurchak O.N."/>
            <person name="Shaposhnikov A.I."/>
            <person name="Willems A."/>
            <person name="Tikhonovich I.A."/>
        </authorList>
    </citation>
    <scope>NUCLEOTIDE SEQUENCE [LARGE SCALE GENOMIC DNA]</scope>
    <source>
        <strain evidence="3">V5/3M</strain>
        <plasmid evidence="3">unnamed2</plasmid>
    </source>
</reference>
<feature type="transmembrane region" description="Helical" evidence="1">
    <location>
        <begin position="76"/>
        <end position="93"/>
    </location>
</feature>
<evidence type="ECO:0000313" key="3">
    <source>
        <dbReference type="EMBL" id="ANY84077.1"/>
    </source>
</evidence>